<organism evidence="1 2">
    <name type="scientific">Candidatus Epulonipiscium fishelsonii</name>
    <dbReference type="NCBI Taxonomy" id="77094"/>
    <lineage>
        <taxon>Bacteria</taxon>
        <taxon>Bacillati</taxon>
        <taxon>Bacillota</taxon>
        <taxon>Clostridia</taxon>
        <taxon>Lachnospirales</taxon>
        <taxon>Lachnospiraceae</taxon>
        <taxon>Candidatus Epulonipiscium</taxon>
    </lineage>
</organism>
<accession>A0ACC8X603</accession>
<keyword evidence="2" id="KW-1185">Reference proteome</keyword>
<sequence>MEKQKGFTLIEIIMVVAIIGIIASMITPQVIAITRKVQLQTDIRSAQSVQQMIYMYEVNSGKKILGNPIETLVKHLYLAEENVDKTTYTYKLQLEGSSLNFTGDKVTISLASDMAIYVDDLSEKDKDWISK</sequence>
<comment type="caution">
    <text evidence="1">The sequence shown here is derived from an EMBL/GenBank/DDBJ whole genome shotgun (WGS) entry which is preliminary data.</text>
</comment>
<name>A0ACC8X603_9FIRM</name>
<reference evidence="1" key="1">
    <citation type="submission" date="2016-08" db="EMBL/GenBank/DDBJ databases">
        <authorList>
            <person name="Ngugi D.K."/>
            <person name="Miyake S."/>
            <person name="Stingl U."/>
        </authorList>
    </citation>
    <scope>NUCLEOTIDE SEQUENCE</scope>
    <source>
        <strain evidence="1">SCG-B11WGA-EpuloA1</strain>
    </source>
</reference>
<gene>
    <name evidence="1" type="ORF">AN396_12785</name>
</gene>
<evidence type="ECO:0000313" key="2">
    <source>
        <dbReference type="Proteomes" id="UP000188605"/>
    </source>
</evidence>
<proteinExistence type="predicted"/>
<dbReference type="Proteomes" id="UP000188605">
    <property type="component" value="Unassembled WGS sequence"/>
</dbReference>
<protein>
    <submittedName>
        <fullName evidence="1">Uncharacterized protein</fullName>
    </submittedName>
</protein>
<evidence type="ECO:0000313" key="1">
    <source>
        <dbReference type="EMBL" id="ONI37535.1"/>
    </source>
</evidence>
<dbReference type="EMBL" id="LJDB01000109">
    <property type="protein sequence ID" value="ONI37535.1"/>
    <property type="molecule type" value="Genomic_DNA"/>
</dbReference>